<accession>A0A9E8FPG7</accession>
<dbReference type="KEGG" id="vcw:GJQ55_00260"/>
<dbReference type="Proteomes" id="UP000596074">
    <property type="component" value="Chromosome"/>
</dbReference>
<sequence length="62" mass="6871">MNKQLIIFLLVLAAMVGGMLYYHQSTPNPYNSPVFFGEEARDSEPDMGNKPSKMAQPGRPAN</sequence>
<protein>
    <submittedName>
        <fullName evidence="1">Uncharacterized protein</fullName>
    </submittedName>
</protein>
<evidence type="ECO:0000313" key="1">
    <source>
        <dbReference type="EMBL" id="QQD23003.1"/>
    </source>
</evidence>
<dbReference type="EMBL" id="CP046056">
    <property type="protein sequence ID" value="QQD23003.1"/>
    <property type="molecule type" value="Genomic_DNA"/>
</dbReference>
<name>A0A9E8FPG7_9GAMM</name>
<dbReference type="RefSeq" id="WP_228345514.1">
    <property type="nucleotide sequence ID" value="NZ_CP045550.1"/>
</dbReference>
<proteinExistence type="predicted"/>
<organism evidence="1 2">
    <name type="scientific">Venatoribacter cucullus</name>
    <dbReference type="NCBI Taxonomy" id="2661630"/>
    <lineage>
        <taxon>Bacteria</taxon>
        <taxon>Pseudomonadati</taxon>
        <taxon>Pseudomonadota</taxon>
        <taxon>Gammaproteobacteria</taxon>
        <taxon>Oceanospirillales</taxon>
        <taxon>Oceanospirillaceae</taxon>
        <taxon>Venatoribacter</taxon>
    </lineage>
</organism>
<keyword evidence="2" id="KW-1185">Reference proteome</keyword>
<gene>
    <name evidence="1" type="ORF">GJQ55_00260</name>
</gene>
<dbReference type="AlphaFoldDB" id="A0A9E8FPG7"/>
<evidence type="ECO:0000313" key="2">
    <source>
        <dbReference type="Proteomes" id="UP000596074"/>
    </source>
</evidence>
<reference evidence="1 2" key="1">
    <citation type="submission" date="2019-11" db="EMBL/GenBank/DDBJ databases">
        <title>Venatorbacter sp. nov. a predator of Campylobacter and other Gram-negative bacteria.</title>
        <authorList>
            <person name="Saeedi A."/>
            <person name="Cummings N.J."/>
            <person name="Connerton I.F."/>
            <person name="Connerton P.L."/>
        </authorList>
    </citation>
    <scope>NUCLEOTIDE SEQUENCE [LARGE SCALE GENOMIC DNA]</scope>
    <source>
        <strain evidence="1">XL5</strain>
    </source>
</reference>